<reference evidence="2" key="1">
    <citation type="submission" date="2012-12" db="EMBL/GenBank/DDBJ databases">
        <title>Identification and characterization of a phenylalanine ammonia-lyase gene family in Isatis indigotica Fort.</title>
        <authorList>
            <person name="Liu Q."/>
            <person name="Chen J."/>
            <person name="Zhou X."/>
            <person name="Di P."/>
            <person name="Xiao Y."/>
            <person name="Xuan H."/>
            <person name="Zhang L."/>
            <person name="Chen W."/>
        </authorList>
    </citation>
    <scope>NUCLEOTIDE SEQUENCE</scope>
    <source>
        <tissue evidence="2">Salivary gland</tissue>
    </source>
</reference>
<evidence type="ECO:0000256" key="1">
    <source>
        <dbReference type="SAM" id="SignalP"/>
    </source>
</evidence>
<sequence length="104" mass="11981">MRLSSILWFLAICLFAYGLDYADYGPLCTRRWPIPLLQCLFLCQHGEWKFLKPPPRFTVEQKVNGTFCRRYGLLSGVCYNGRCIRAIDVPITPYATNTPEDAQT</sequence>
<proteinExistence type="evidence at transcript level"/>
<evidence type="ECO:0000313" key="2">
    <source>
        <dbReference type="EMBL" id="JAA66160.1"/>
    </source>
</evidence>
<feature type="chain" id="PRO_5005515965" evidence="1">
    <location>
        <begin position="19"/>
        <end position="104"/>
    </location>
</feature>
<accession>A0A0K8R4U8</accession>
<protein>
    <submittedName>
        <fullName evidence="2">Putative salivary kunitz domain protein</fullName>
    </submittedName>
</protein>
<keyword evidence="1" id="KW-0732">Signal</keyword>
<dbReference type="AlphaFoldDB" id="A0A0K8R4U8"/>
<organism evidence="2">
    <name type="scientific">Ixodes ricinus</name>
    <name type="common">Common tick</name>
    <name type="synonym">Acarus ricinus</name>
    <dbReference type="NCBI Taxonomy" id="34613"/>
    <lineage>
        <taxon>Eukaryota</taxon>
        <taxon>Metazoa</taxon>
        <taxon>Ecdysozoa</taxon>
        <taxon>Arthropoda</taxon>
        <taxon>Chelicerata</taxon>
        <taxon>Arachnida</taxon>
        <taxon>Acari</taxon>
        <taxon>Parasitiformes</taxon>
        <taxon>Ixodida</taxon>
        <taxon>Ixodoidea</taxon>
        <taxon>Ixodidae</taxon>
        <taxon>Ixodinae</taxon>
        <taxon>Ixodes</taxon>
    </lineage>
</organism>
<name>A0A0K8R4U8_IXORI</name>
<dbReference type="EMBL" id="GADI01007648">
    <property type="protein sequence ID" value="JAA66160.1"/>
    <property type="molecule type" value="mRNA"/>
</dbReference>
<feature type="signal peptide" evidence="1">
    <location>
        <begin position="1"/>
        <end position="18"/>
    </location>
</feature>